<dbReference type="GO" id="GO:0004838">
    <property type="term" value="F:L-tyrosine-2-oxoglutarate transaminase activity"/>
    <property type="evidence" value="ECO:0007669"/>
    <property type="project" value="TreeGrafter"/>
</dbReference>
<feature type="modified residue" description="N6-(pyridoxal phosphate)lysine" evidence="5">
    <location>
        <position position="263"/>
    </location>
</feature>
<dbReference type="NCBIfam" id="TIGR01265">
    <property type="entry name" value="tyr_nico_aTase"/>
    <property type="match status" value="1"/>
</dbReference>
<keyword evidence="3 4" id="KW-0663">Pyridoxal phosphate</keyword>
<dbReference type="InterPro" id="IPR015424">
    <property type="entry name" value="PyrdxlP-dep_Trfase"/>
</dbReference>
<feature type="domain" description="Aminotransferase class I/classII large" evidence="6">
    <location>
        <begin position="209"/>
        <end position="419"/>
    </location>
</feature>
<name>A0A9Q1JUX4_9CARY</name>
<evidence type="ECO:0000256" key="2">
    <source>
        <dbReference type="ARBA" id="ARBA00007441"/>
    </source>
</evidence>
<dbReference type="InterPro" id="IPR015421">
    <property type="entry name" value="PyrdxlP-dep_Trfase_major"/>
</dbReference>
<dbReference type="PIRSF" id="PIRSF000517">
    <property type="entry name" value="Tyr_transaminase"/>
    <property type="match status" value="1"/>
</dbReference>
<accession>A0A9Q1JUX4</accession>
<evidence type="ECO:0000313" key="8">
    <source>
        <dbReference type="Proteomes" id="UP001153076"/>
    </source>
</evidence>
<dbReference type="CDD" id="cd00609">
    <property type="entry name" value="AAT_like"/>
    <property type="match status" value="1"/>
</dbReference>
<dbReference type="OrthoDB" id="7042322at2759"/>
<dbReference type="InterPro" id="IPR015422">
    <property type="entry name" value="PyrdxlP-dep_Trfase_small"/>
</dbReference>
<organism evidence="7 8">
    <name type="scientific">Carnegiea gigantea</name>
    <dbReference type="NCBI Taxonomy" id="171969"/>
    <lineage>
        <taxon>Eukaryota</taxon>
        <taxon>Viridiplantae</taxon>
        <taxon>Streptophyta</taxon>
        <taxon>Embryophyta</taxon>
        <taxon>Tracheophyta</taxon>
        <taxon>Spermatophyta</taxon>
        <taxon>Magnoliopsida</taxon>
        <taxon>eudicotyledons</taxon>
        <taxon>Gunneridae</taxon>
        <taxon>Pentapetalae</taxon>
        <taxon>Caryophyllales</taxon>
        <taxon>Cactineae</taxon>
        <taxon>Cactaceae</taxon>
        <taxon>Cactoideae</taxon>
        <taxon>Echinocereeae</taxon>
        <taxon>Carnegiea</taxon>
    </lineage>
</organism>
<dbReference type="AlphaFoldDB" id="A0A9Q1JUX4"/>
<dbReference type="PANTHER" id="PTHR45744">
    <property type="entry name" value="TYROSINE AMINOTRANSFERASE"/>
    <property type="match status" value="1"/>
</dbReference>
<evidence type="ECO:0000256" key="5">
    <source>
        <dbReference type="PIRSR" id="PIRSR000517-1"/>
    </source>
</evidence>
<protein>
    <recommendedName>
        <fullName evidence="6">Aminotransferase class I/classII large domain-containing protein</fullName>
    </recommendedName>
</protein>
<evidence type="ECO:0000256" key="1">
    <source>
        <dbReference type="ARBA" id="ARBA00001933"/>
    </source>
</evidence>
<reference evidence="7" key="1">
    <citation type="submission" date="2022-04" db="EMBL/GenBank/DDBJ databases">
        <title>Carnegiea gigantea Genome sequencing and assembly v2.</title>
        <authorList>
            <person name="Copetti D."/>
            <person name="Sanderson M.J."/>
            <person name="Burquez A."/>
            <person name="Wojciechowski M.F."/>
        </authorList>
    </citation>
    <scope>NUCLEOTIDE SEQUENCE</scope>
    <source>
        <strain evidence="7">SGP5-SGP5p</strain>
        <tissue evidence="7">Aerial part</tissue>
    </source>
</reference>
<dbReference type="PANTHER" id="PTHR45744:SF11">
    <property type="entry name" value="TYROSINE AMINOTRANSFERASE"/>
    <property type="match status" value="1"/>
</dbReference>
<dbReference type="InterPro" id="IPR004839">
    <property type="entry name" value="Aminotransferase_I/II_large"/>
</dbReference>
<dbReference type="GO" id="GO:0030170">
    <property type="term" value="F:pyridoxal phosphate binding"/>
    <property type="evidence" value="ECO:0007669"/>
    <property type="project" value="InterPro"/>
</dbReference>
<comment type="caution">
    <text evidence="7">The sequence shown here is derived from an EMBL/GenBank/DDBJ whole genome shotgun (WGS) entry which is preliminary data.</text>
</comment>
<evidence type="ECO:0000259" key="6">
    <source>
        <dbReference type="Pfam" id="PF00155"/>
    </source>
</evidence>
<dbReference type="Gene3D" id="3.90.1150.10">
    <property type="entry name" value="Aspartate Aminotransferase, domain 1"/>
    <property type="match status" value="2"/>
</dbReference>
<dbReference type="EMBL" id="JAKOGI010000693">
    <property type="protein sequence ID" value="KAJ8431365.1"/>
    <property type="molecule type" value="Genomic_DNA"/>
</dbReference>
<dbReference type="SUPFAM" id="SSF53383">
    <property type="entry name" value="PLP-dependent transferases"/>
    <property type="match status" value="1"/>
</dbReference>
<dbReference type="GO" id="GO:0006572">
    <property type="term" value="P:L-tyrosine catabolic process"/>
    <property type="evidence" value="ECO:0007669"/>
    <property type="project" value="TreeGrafter"/>
</dbReference>
<comment type="cofactor">
    <cofactor evidence="1 4 5">
        <name>pyridoxal 5'-phosphate</name>
        <dbReference type="ChEBI" id="CHEBI:597326"/>
    </cofactor>
</comment>
<dbReference type="Pfam" id="PF00155">
    <property type="entry name" value="Aminotran_1_2"/>
    <property type="match status" value="1"/>
</dbReference>
<proteinExistence type="inferred from homology"/>
<evidence type="ECO:0000256" key="3">
    <source>
        <dbReference type="ARBA" id="ARBA00022898"/>
    </source>
</evidence>
<keyword evidence="8" id="KW-1185">Reference proteome</keyword>
<sequence length="431" mass="47564">MANAEKTEWGLKLNRVRRNEMKAGEGRVTIKTTLQMLRANAAINSDDQRPLIPMAHGDPSPFPSFRAATAAVDSVVDALRSARFNGYCANSGLLPARKLLIKLTKSGEFSYLPNFLSGIYGRAVAEYISRDLPFKLSADDVHLTAGGKQAIHAVISSLAHPNTNILLPRPGYSTYDAAAALSQLEVRHYDLVPEKGWEVDLDSAKASADDNTVAIVAETARKLGLLVISDEVYDHITFGSKPFIRMGAFASRVPVVTLGSMSKRWMVPGWRLGWLVSTDPNGFLQKSGLLERVKAFFEVASDPVTFVQAALPEIIEKTEEGFFPKIIDVLRQDADIIFEKLKGIPHITCPNKPEGSMFMMVKLNMDIFGGIQDDIDFCVKLAKEEKVMVLPGSTLGAKNWLRITFGLEPSILEEALQRIKAFCERNTRKPL</sequence>
<evidence type="ECO:0000256" key="4">
    <source>
        <dbReference type="PIRNR" id="PIRNR000517"/>
    </source>
</evidence>
<dbReference type="Proteomes" id="UP001153076">
    <property type="component" value="Unassembled WGS sequence"/>
</dbReference>
<evidence type="ECO:0000313" key="7">
    <source>
        <dbReference type="EMBL" id="KAJ8431365.1"/>
    </source>
</evidence>
<dbReference type="Gene3D" id="3.40.640.10">
    <property type="entry name" value="Type I PLP-dependent aspartate aminotransferase-like (Major domain)"/>
    <property type="match status" value="2"/>
</dbReference>
<comment type="similarity">
    <text evidence="2 4">Belongs to the class-I pyridoxal-phosphate-dependent aminotransferase family.</text>
</comment>
<gene>
    <name evidence="7" type="ORF">Cgig2_002946</name>
</gene>
<dbReference type="InterPro" id="IPR005958">
    <property type="entry name" value="TyrNic_aminoTrfase"/>
</dbReference>